<evidence type="ECO:0000313" key="12">
    <source>
        <dbReference type="EMBL" id="RGV29967.1"/>
    </source>
</evidence>
<reference evidence="12 13" key="1">
    <citation type="submission" date="2018-08" db="EMBL/GenBank/DDBJ databases">
        <title>A genome reference for cultivated species of the human gut microbiota.</title>
        <authorList>
            <person name="Zou Y."/>
            <person name="Xue W."/>
            <person name="Luo G."/>
        </authorList>
    </citation>
    <scope>NUCLEOTIDE SEQUENCE [LARGE SCALE GENOMIC DNA]</scope>
    <source>
        <strain evidence="12 13">AF14-6AC</strain>
    </source>
</reference>
<evidence type="ECO:0000256" key="5">
    <source>
        <dbReference type="ARBA" id="ARBA00022723"/>
    </source>
</evidence>
<proteinExistence type="inferred from homology"/>
<evidence type="ECO:0000256" key="9">
    <source>
        <dbReference type="ARBA" id="ARBA00038276"/>
    </source>
</evidence>
<dbReference type="EMBL" id="QRYW01000005">
    <property type="protein sequence ID" value="RGV29967.1"/>
    <property type="molecule type" value="Genomic_DNA"/>
</dbReference>
<gene>
    <name evidence="12" type="ORF">DWW24_03480</name>
    <name evidence="11" type="ORF">L0P03_14950</name>
</gene>
<evidence type="ECO:0000256" key="7">
    <source>
        <dbReference type="ARBA" id="ARBA00022840"/>
    </source>
</evidence>
<dbReference type="RefSeq" id="WP_046450848.1">
    <property type="nucleotide sequence ID" value="NZ_JADMYR010000003.1"/>
</dbReference>
<organism evidence="12 13">
    <name type="scientific">Odoribacter splanchnicus</name>
    <dbReference type="NCBI Taxonomy" id="28118"/>
    <lineage>
        <taxon>Bacteria</taxon>
        <taxon>Pseudomonadati</taxon>
        <taxon>Bacteroidota</taxon>
        <taxon>Bacteroidia</taxon>
        <taxon>Bacteroidales</taxon>
        <taxon>Odoribacteraceae</taxon>
        <taxon>Odoribacter</taxon>
    </lineage>
</organism>
<dbReference type="SUPFAM" id="SSF81301">
    <property type="entry name" value="Nucleotidyltransferase"/>
    <property type="match status" value="1"/>
</dbReference>
<evidence type="ECO:0000256" key="4">
    <source>
        <dbReference type="ARBA" id="ARBA00022695"/>
    </source>
</evidence>
<evidence type="ECO:0000256" key="6">
    <source>
        <dbReference type="ARBA" id="ARBA00022741"/>
    </source>
</evidence>
<dbReference type="Pfam" id="PF01909">
    <property type="entry name" value="NTP_transf_2"/>
    <property type="match status" value="1"/>
</dbReference>
<dbReference type="Gene3D" id="3.30.460.10">
    <property type="entry name" value="Beta Polymerase, domain 2"/>
    <property type="match status" value="1"/>
</dbReference>
<dbReference type="CDD" id="cd05403">
    <property type="entry name" value="NT_KNTase_like"/>
    <property type="match status" value="1"/>
</dbReference>
<feature type="domain" description="Polymerase nucleotidyl transferase" evidence="10">
    <location>
        <begin position="21"/>
        <end position="94"/>
    </location>
</feature>
<dbReference type="PANTHER" id="PTHR33571">
    <property type="entry name" value="SSL8005 PROTEIN"/>
    <property type="match status" value="1"/>
</dbReference>
<comment type="similarity">
    <text evidence="9">Belongs to the MntA antitoxin family.</text>
</comment>
<keyword evidence="2" id="KW-1277">Toxin-antitoxin system</keyword>
<dbReference type="AlphaFoldDB" id="A0A412WS49"/>
<reference evidence="11" key="2">
    <citation type="submission" date="2022-01" db="EMBL/GenBank/DDBJ databases">
        <title>Collection of gut derived symbiotic bacterial strains cultured from healthy donors.</title>
        <authorList>
            <person name="Lin H."/>
            <person name="Kohout C."/>
            <person name="Waligurski E."/>
            <person name="Pamer E.G."/>
        </authorList>
    </citation>
    <scope>NUCLEOTIDE SEQUENCE</scope>
    <source>
        <strain evidence="11">DFI.1.149</strain>
    </source>
</reference>
<evidence type="ECO:0000256" key="1">
    <source>
        <dbReference type="ARBA" id="ARBA00001946"/>
    </source>
</evidence>
<evidence type="ECO:0000256" key="3">
    <source>
        <dbReference type="ARBA" id="ARBA00022679"/>
    </source>
</evidence>
<evidence type="ECO:0000256" key="8">
    <source>
        <dbReference type="ARBA" id="ARBA00022842"/>
    </source>
</evidence>
<dbReference type="PANTHER" id="PTHR33571:SF14">
    <property type="entry name" value="PROTEIN ADENYLYLTRANSFERASE MJ0435-RELATED"/>
    <property type="match status" value="1"/>
</dbReference>
<dbReference type="EMBL" id="JAKNDN010000031">
    <property type="protein sequence ID" value="MCG4961136.1"/>
    <property type="molecule type" value="Genomic_DNA"/>
</dbReference>
<keyword evidence="6" id="KW-0547">Nucleotide-binding</keyword>
<dbReference type="InterPro" id="IPR052038">
    <property type="entry name" value="Type-VII_TA_antitoxin"/>
</dbReference>
<dbReference type="Proteomes" id="UP000283426">
    <property type="component" value="Unassembled WGS sequence"/>
</dbReference>
<dbReference type="InterPro" id="IPR043519">
    <property type="entry name" value="NT_sf"/>
</dbReference>
<dbReference type="GO" id="GO:0005524">
    <property type="term" value="F:ATP binding"/>
    <property type="evidence" value="ECO:0007669"/>
    <property type="project" value="UniProtKB-KW"/>
</dbReference>
<name>A0A412WS49_9BACT</name>
<dbReference type="InterPro" id="IPR002934">
    <property type="entry name" value="Polymerase_NTP_transf_dom"/>
</dbReference>
<keyword evidence="5" id="KW-0479">Metal-binding</keyword>
<accession>A0A412WS49</accession>
<dbReference type="Proteomes" id="UP001199750">
    <property type="component" value="Unassembled WGS sequence"/>
</dbReference>
<sequence length="97" mass="11020">MKTTQEIIAILRYFKMTEGDRYGISRLGIFGSVARGEQTSDSDVDVFFEGKTVGLFALSHLKNELERLLGCSVDIVRLREHMNAALHKRIEKEGLYV</sequence>
<protein>
    <submittedName>
        <fullName evidence="11 12">Nucleotidyltransferase</fullName>
    </submittedName>
</protein>
<dbReference type="GO" id="GO:0016779">
    <property type="term" value="F:nucleotidyltransferase activity"/>
    <property type="evidence" value="ECO:0007669"/>
    <property type="project" value="UniProtKB-KW"/>
</dbReference>
<evidence type="ECO:0000256" key="2">
    <source>
        <dbReference type="ARBA" id="ARBA00022649"/>
    </source>
</evidence>
<keyword evidence="8" id="KW-0460">Magnesium</keyword>
<comment type="cofactor">
    <cofactor evidence="1">
        <name>Mg(2+)</name>
        <dbReference type="ChEBI" id="CHEBI:18420"/>
    </cofactor>
</comment>
<keyword evidence="7" id="KW-0067">ATP-binding</keyword>
<evidence type="ECO:0000259" key="10">
    <source>
        <dbReference type="Pfam" id="PF01909"/>
    </source>
</evidence>
<comment type="caution">
    <text evidence="12">The sequence shown here is derived from an EMBL/GenBank/DDBJ whole genome shotgun (WGS) entry which is preliminary data.</text>
</comment>
<keyword evidence="3 12" id="KW-0808">Transferase</keyword>
<evidence type="ECO:0000313" key="11">
    <source>
        <dbReference type="EMBL" id="MCG4961136.1"/>
    </source>
</evidence>
<keyword evidence="4" id="KW-0548">Nucleotidyltransferase</keyword>
<dbReference type="GO" id="GO:0046872">
    <property type="term" value="F:metal ion binding"/>
    <property type="evidence" value="ECO:0007669"/>
    <property type="project" value="UniProtKB-KW"/>
</dbReference>
<evidence type="ECO:0000313" key="13">
    <source>
        <dbReference type="Proteomes" id="UP000283426"/>
    </source>
</evidence>